<accession>A0A2G8RHE9</accession>
<dbReference type="EMBL" id="AWWI01000050">
    <property type="protein sequence ID" value="PIL20942.1"/>
    <property type="molecule type" value="Genomic_DNA"/>
</dbReference>
<protein>
    <recommendedName>
        <fullName evidence="2">FAD dependent oxidoreductase domain-containing protein</fullName>
    </recommendedName>
</protein>
<organism evidence="3 4">
    <name type="scientific">Puniceibacterium antarcticum</name>
    <dbReference type="NCBI Taxonomy" id="1206336"/>
    <lineage>
        <taxon>Bacteria</taxon>
        <taxon>Pseudomonadati</taxon>
        <taxon>Pseudomonadota</taxon>
        <taxon>Alphaproteobacteria</taxon>
        <taxon>Rhodobacterales</taxon>
        <taxon>Paracoccaceae</taxon>
        <taxon>Puniceibacterium</taxon>
    </lineage>
</organism>
<name>A0A2G8RHE9_9RHOB</name>
<dbReference type="AlphaFoldDB" id="A0A2G8RHE9"/>
<feature type="domain" description="FAD dependent oxidoreductase" evidence="2">
    <location>
        <begin position="28"/>
        <end position="379"/>
    </location>
</feature>
<keyword evidence="4" id="KW-1185">Reference proteome</keyword>
<comment type="caution">
    <text evidence="3">The sequence shown here is derived from an EMBL/GenBank/DDBJ whole genome shotgun (WGS) entry which is preliminary data.</text>
</comment>
<proteinExistence type="predicted"/>
<dbReference type="InterPro" id="IPR036188">
    <property type="entry name" value="FAD/NAD-bd_sf"/>
</dbReference>
<gene>
    <name evidence="3" type="ORF">P775_07190</name>
</gene>
<dbReference type="OrthoDB" id="9806601at2"/>
<dbReference type="Gene3D" id="3.30.9.10">
    <property type="entry name" value="D-Amino Acid Oxidase, subunit A, domain 2"/>
    <property type="match status" value="1"/>
</dbReference>
<sequence>MTSDGNLWRHSCREEVETHPLAADASADIVIIGAGFTGCSAALEASQRGASVILLEANTIAHGGSGRNVGLVNAGLWLPPDDVLAQMGEADGSRLIDILGKGPQMVFDRVKTYGIDCEATQSGTLHLAHAPAGMRDLENRFRQGNRHGAPLQLLDAKESRTRTGSAQFHGALLDPRAGTIQPLAYCSGLARASLNLGARVHEKSPVSAIESTAGGWIVHANGHKIRAGGLLLATNAYHEKIAGAQTPHYVTVSYSQFATEPLSPEQIATVLPGQEGCWDTALVMSSIRIDKAGRLIVGAMGDAMGPGAMIHTAWARRKLRQLYPALADVPFRYQWRGRIAMTRDHIPKVVAFGPSAYAVFGYSGRGIAPGTVFGTAAAEALCENRPDAFPVPVRQTYSERFKGVLSAYYEFGAVMTHALRPGPMG</sequence>
<dbReference type="SUPFAM" id="SSF51905">
    <property type="entry name" value="FAD/NAD(P)-binding domain"/>
    <property type="match status" value="1"/>
</dbReference>
<evidence type="ECO:0000256" key="1">
    <source>
        <dbReference type="ARBA" id="ARBA00023002"/>
    </source>
</evidence>
<evidence type="ECO:0000259" key="2">
    <source>
        <dbReference type="Pfam" id="PF01266"/>
    </source>
</evidence>
<dbReference type="GO" id="GO:0005737">
    <property type="term" value="C:cytoplasm"/>
    <property type="evidence" value="ECO:0007669"/>
    <property type="project" value="TreeGrafter"/>
</dbReference>
<reference evidence="3 4" key="1">
    <citation type="submission" date="2013-09" db="EMBL/GenBank/DDBJ databases">
        <title>Genome sequencing of Phaeobacter antarcticus sp. nov. SM1211.</title>
        <authorList>
            <person name="Zhang X.-Y."/>
            <person name="Liu C."/>
            <person name="Chen X.-L."/>
            <person name="Xie B.-B."/>
            <person name="Qin Q.-L."/>
            <person name="Rong J.-C."/>
            <person name="Zhang Y.-Z."/>
        </authorList>
    </citation>
    <scope>NUCLEOTIDE SEQUENCE [LARGE SCALE GENOMIC DNA]</scope>
    <source>
        <strain evidence="3 4">SM1211</strain>
    </source>
</reference>
<dbReference type="RefSeq" id="WP_099910281.1">
    <property type="nucleotide sequence ID" value="NZ_AWWI01000050.1"/>
</dbReference>
<dbReference type="PANTHER" id="PTHR13847">
    <property type="entry name" value="SARCOSINE DEHYDROGENASE-RELATED"/>
    <property type="match status" value="1"/>
</dbReference>
<dbReference type="GO" id="GO:0016491">
    <property type="term" value="F:oxidoreductase activity"/>
    <property type="evidence" value="ECO:0007669"/>
    <property type="project" value="UniProtKB-KW"/>
</dbReference>
<evidence type="ECO:0000313" key="3">
    <source>
        <dbReference type="EMBL" id="PIL20942.1"/>
    </source>
</evidence>
<dbReference type="Gene3D" id="3.50.50.60">
    <property type="entry name" value="FAD/NAD(P)-binding domain"/>
    <property type="match status" value="1"/>
</dbReference>
<dbReference type="InterPro" id="IPR006076">
    <property type="entry name" value="FAD-dep_OxRdtase"/>
</dbReference>
<keyword evidence="1" id="KW-0560">Oxidoreductase</keyword>
<dbReference type="Pfam" id="PF01266">
    <property type="entry name" value="DAO"/>
    <property type="match status" value="1"/>
</dbReference>
<dbReference type="PRINTS" id="PR00411">
    <property type="entry name" value="PNDRDTASEI"/>
</dbReference>
<evidence type="ECO:0000313" key="4">
    <source>
        <dbReference type="Proteomes" id="UP000231259"/>
    </source>
</evidence>
<dbReference type="Proteomes" id="UP000231259">
    <property type="component" value="Unassembled WGS sequence"/>
</dbReference>
<dbReference type="PANTHER" id="PTHR13847:SF275">
    <property type="entry name" value="GAMMA-GLUTAMYLPUTRESCINE OXIDOREDUCTASE"/>
    <property type="match status" value="1"/>
</dbReference>